<accession>A0A498MHK4</accession>
<comment type="caution">
    <text evidence="2">The sequence shown here is derived from an EMBL/GenBank/DDBJ whole genome shotgun (WGS) entry which is preliminary data.</text>
</comment>
<name>A0A498MHK4_LABRO</name>
<feature type="region of interest" description="Disordered" evidence="1">
    <location>
        <begin position="1"/>
        <end position="26"/>
    </location>
</feature>
<proteinExistence type="predicted"/>
<organism evidence="2 3">
    <name type="scientific">Labeo rohita</name>
    <name type="common">Indian major carp</name>
    <name type="synonym">Cyprinus rohita</name>
    <dbReference type="NCBI Taxonomy" id="84645"/>
    <lineage>
        <taxon>Eukaryota</taxon>
        <taxon>Metazoa</taxon>
        <taxon>Chordata</taxon>
        <taxon>Craniata</taxon>
        <taxon>Vertebrata</taxon>
        <taxon>Euteleostomi</taxon>
        <taxon>Actinopterygii</taxon>
        <taxon>Neopterygii</taxon>
        <taxon>Teleostei</taxon>
        <taxon>Ostariophysi</taxon>
        <taxon>Cypriniformes</taxon>
        <taxon>Cyprinidae</taxon>
        <taxon>Labeoninae</taxon>
        <taxon>Labeonini</taxon>
        <taxon>Labeo</taxon>
    </lineage>
</organism>
<reference evidence="2 3" key="1">
    <citation type="submission" date="2018-03" db="EMBL/GenBank/DDBJ databases">
        <title>Draft genome sequence of Rohu Carp (Labeo rohita).</title>
        <authorList>
            <person name="Das P."/>
            <person name="Kushwaha B."/>
            <person name="Joshi C.G."/>
            <person name="Kumar D."/>
            <person name="Nagpure N.S."/>
            <person name="Sahoo L."/>
            <person name="Das S.P."/>
            <person name="Bit A."/>
            <person name="Patnaik S."/>
            <person name="Meher P.K."/>
            <person name="Jayasankar P."/>
            <person name="Koringa P.G."/>
            <person name="Patel N.V."/>
            <person name="Hinsu A.T."/>
            <person name="Kumar R."/>
            <person name="Pandey M."/>
            <person name="Agarwal S."/>
            <person name="Srivastava S."/>
            <person name="Singh M."/>
            <person name="Iquebal M.A."/>
            <person name="Jaiswal S."/>
            <person name="Angadi U.B."/>
            <person name="Kumar N."/>
            <person name="Raza M."/>
            <person name="Shah T.M."/>
            <person name="Rai A."/>
            <person name="Jena J.K."/>
        </authorList>
    </citation>
    <scope>NUCLEOTIDE SEQUENCE [LARGE SCALE GENOMIC DNA]</scope>
    <source>
        <strain evidence="2">DASCIFA01</strain>
        <tissue evidence="2">Testis</tissue>
    </source>
</reference>
<dbReference type="EMBL" id="QBIY01012676">
    <property type="protein sequence ID" value="RXN19273.1"/>
    <property type="molecule type" value="Genomic_DNA"/>
</dbReference>
<evidence type="ECO:0000313" key="3">
    <source>
        <dbReference type="Proteomes" id="UP000290572"/>
    </source>
</evidence>
<evidence type="ECO:0000313" key="2">
    <source>
        <dbReference type="EMBL" id="RXN19273.1"/>
    </source>
</evidence>
<sequence length="159" mass="17874">MIETQGGVNKSERGEGSRRRSTDSQRCDQTIGQTFMLIDSIFLESPRPERSTWASERWGGGRTVWERDGRVSGGQARSPVTYSTADVYIQSSLEWRRGRGVYSQKKETPFLTTGKGSTRSAAWRRSRSVTIAKHGAANSSTIWYIIRGLQMSPCVLYDD</sequence>
<dbReference type="AlphaFoldDB" id="A0A498MHK4"/>
<gene>
    <name evidence="2" type="ORF">ROHU_025869</name>
</gene>
<feature type="compositionally biased region" description="Basic and acidic residues" evidence="1">
    <location>
        <begin position="10"/>
        <end position="26"/>
    </location>
</feature>
<dbReference type="Proteomes" id="UP000290572">
    <property type="component" value="Unassembled WGS sequence"/>
</dbReference>
<evidence type="ECO:0000256" key="1">
    <source>
        <dbReference type="SAM" id="MobiDB-lite"/>
    </source>
</evidence>
<protein>
    <submittedName>
        <fullName evidence="2">Uncharacterized protein</fullName>
    </submittedName>
</protein>
<keyword evidence="3" id="KW-1185">Reference proteome</keyword>